<dbReference type="AlphaFoldDB" id="B3RJU1"/>
<dbReference type="InterPro" id="IPR000331">
    <property type="entry name" value="Rap/Ran_GAP_dom"/>
</dbReference>
<reference evidence="3 4" key="1">
    <citation type="journal article" date="2008" name="Nature">
        <title>The Trichoplax genome and the nature of placozoans.</title>
        <authorList>
            <person name="Srivastava M."/>
            <person name="Begovic E."/>
            <person name="Chapman J."/>
            <person name="Putnam N.H."/>
            <person name="Hellsten U."/>
            <person name="Kawashima T."/>
            <person name="Kuo A."/>
            <person name="Mitros T."/>
            <person name="Salamov A."/>
            <person name="Carpenter M.L."/>
            <person name="Signorovitch A.Y."/>
            <person name="Moreno M.A."/>
            <person name="Kamm K."/>
            <person name="Grimwood J."/>
            <person name="Schmutz J."/>
            <person name="Shapiro H."/>
            <person name="Grigoriev I.V."/>
            <person name="Buss L.W."/>
            <person name="Schierwater B."/>
            <person name="Dellaporta S.L."/>
            <person name="Rokhsar D.S."/>
        </authorList>
    </citation>
    <scope>NUCLEOTIDE SEQUENCE [LARGE SCALE GENOMIC DNA]</scope>
    <source>
        <strain evidence="3 4">Grell-BS-1999</strain>
    </source>
</reference>
<feature type="domain" description="Rap-GAP" evidence="2">
    <location>
        <begin position="45"/>
        <end position="265"/>
    </location>
</feature>
<dbReference type="OMA" id="EGIMGQE"/>
<dbReference type="GO" id="GO:0005096">
    <property type="term" value="F:GTPase activator activity"/>
    <property type="evidence" value="ECO:0007669"/>
    <property type="project" value="UniProtKB-KW"/>
</dbReference>
<dbReference type="InterPro" id="IPR035974">
    <property type="entry name" value="Rap/Ran-GAP_sf"/>
</dbReference>
<keyword evidence="4" id="KW-1185">Reference proteome</keyword>
<dbReference type="PANTHER" id="PTHR10063">
    <property type="entry name" value="TUBERIN"/>
    <property type="match status" value="1"/>
</dbReference>
<evidence type="ECO:0000259" key="2">
    <source>
        <dbReference type="PROSITE" id="PS50085"/>
    </source>
</evidence>
<gene>
    <name evidence="3" type="ORF">TRIADDRAFT_20339</name>
</gene>
<dbReference type="PANTHER" id="PTHR10063:SF11">
    <property type="entry name" value="RHO GTPASE-ACTIVATING PROTEIN CG5521-RELATED"/>
    <property type="match status" value="1"/>
</dbReference>
<dbReference type="STRING" id="10228.B3RJU1"/>
<dbReference type="OrthoDB" id="19311at2759"/>
<dbReference type="GeneID" id="6749538"/>
<evidence type="ECO:0000256" key="1">
    <source>
        <dbReference type="ARBA" id="ARBA00022468"/>
    </source>
</evidence>
<dbReference type="InParanoid" id="B3RJU1"/>
<dbReference type="InterPro" id="IPR027107">
    <property type="entry name" value="Tuberin/Ral-act_asu"/>
</dbReference>
<name>B3RJU1_TRIAD</name>
<protein>
    <recommendedName>
        <fullName evidence="2">Rap-GAP domain-containing protein</fullName>
    </recommendedName>
</protein>
<proteinExistence type="predicted"/>
<organism evidence="3 4">
    <name type="scientific">Trichoplax adhaerens</name>
    <name type="common">Trichoplax reptans</name>
    <dbReference type="NCBI Taxonomy" id="10228"/>
    <lineage>
        <taxon>Eukaryota</taxon>
        <taxon>Metazoa</taxon>
        <taxon>Placozoa</taxon>
        <taxon>Uniplacotomia</taxon>
        <taxon>Trichoplacea</taxon>
        <taxon>Trichoplacidae</taxon>
        <taxon>Trichoplax</taxon>
    </lineage>
</organism>
<dbReference type="FunFam" id="3.40.50.11210:FF:000001">
    <property type="entry name" value="Ral GTPase-activating protein subunit alpha-1 isoform 1"/>
    <property type="match status" value="1"/>
</dbReference>
<dbReference type="RefSeq" id="XP_002109045.1">
    <property type="nucleotide sequence ID" value="XM_002109009.1"/>
</dbReference>
<evidence type="ECO:0000313" key="4">
    <source>
        <dbReference type="Proteomes" id="UP000009022"/>
    </source>
</evidence>
<dbReference type="SUPFAM" id="SSF111347">
    <property type="entry name" value="Rap/Ran-GAP"/>
    <property type="match status" value="1"/>
</dbReference>
<dbReference type="CTD" id="6749538"/>
<dbReference type="EMBL" id="DS985241">
    <property type="protein sequence ID" value="EDV29843.1"/>
    <property type="molecule type" value="Genomic_DNA"/>
</dbReference>
<dbReference type="HOGENOM" id="CLU_1170316_0_0_1"/>
<keyword evidence="1" id="KW-0343">GTPase activation</keyword>
<dbReference type="PhylomeDB" id="B3RJU1"/>
<dbReference type="Pfam" id="PF02145">
    <property type="entry name" value="Rap_GAP"/>
    <property type="match status" value="1"/>
</dbReference>
<dbReference type="eggNOG" id="KOG3686">
    <property type="taxonomic scope" value="Eukaryota"/>
</dbReference>
<dbReference type="Proteomes" id="UP000009022">
    <property type="component" value="Unassembled WGS sequence"/>
</dbReference>
<dbReference type="PROSITE" id="PS50085">
    <property type="entry name" value="RAPGAP"/>
    <property type="match status" value="1"/>
</dbReference>
<accession>B3RJU1</accession>
<dbReference type="Gene3D" id="3.40.50.11210">
    <property type="entry name" value="Rap/Ran-GAP"/>
    <property type="match status" value="1"/>
</dbReference>
<evidence type="ECO:0000313" key="3">
    <source>
        <dbReference type="EMBL" id="EDV29843.1"/>
    </source>
</evidence>
<feature type="non-terminal residue" evidence="3">
    <location>
        <position position="1"/>
    </location>
</feature>
<dbReference type="GO" id="GO:0051056">
    <property type="term" value="P:regulation of small GTPase mediated signal transduction"/>
    <property type="evidence" value="ECO:0007669"/>
    <property type="project" value="InterPro"/>
</dbReference>
<sequence length="265" mass="30346">PIPIKQPSSIFYQCYFILNQLGYLSWENRARFDLLKKSEMLLRELKNLDNRHCRETHKLAVIYIANGQEDKRSIFSNLGGSKDYEEFVAGLAWEVDLSTHVGFLGGLQQNESTGTTAPYFATSTTEVLFHVATRMPSSDETLNKKVRHLGNDEIQIVWSEHTRDYRRGIINTEFADVIIVIYPLKNGLYRIQIDKKPEIPLFGPLFDGAVISKSILPVLVRATAINASRAKRSQLPLYRLLYPLTISCKMKRFYFNLYNNASTSS</sequence>
<dbReference type="KEGG" id="tad:TRIADDRAFT_20339"/>
<dbReference type="GO" id="GO:0005634">
    <property type="term" value="C:nucleus"/>
    <property type="evidence" value="ECO:0007669"/>
    <property type="project" value="InterPro"/>
</dbReference>